<gene>
    <name evidence="4" type="ORF">G3I46_16915</name>
</gene>
<sequence length="183" mass="18823">MTPASTTASMPPAPHAGDEHAVPHDAFRALMGSHPGGVAVVTTADARGTPYGFTCTALCSVSLDPPQLLVCAAAGGSTLPVLAARGAFTVNLLHGSGRRAAQAFAGPAAERFTTVPWRPGHLTGLPVLPQDSHATAECRVARTVPAGDHTIVIGEVLHTETHVPAAEAAPLLYGMRRYATWPV</sequence>
<keyword evidence="1" id="KW-0560">Oxidoreductase</keyword>
<organism evidence="4 5">
    <name type="scientific">Streptomyces coelicoflavus</name>
    <dbReference type="NCBI Taxonomy" id="285562"/>
    <lineage>
        <taxon>Bacteria</taxon>
        <taxon>Bacillati</taxon>
        <taxon>Actinomycetota</taxon>
        <taxon>Actinomycetes</taxon>
        <taxon>Kitasatosporales</taxon>
        <taxon>Streptomycetaceae</taxon>
        <taxon>Streptomyces</taxon>
    </lineage>
</organism>
<dbReference type="EMBL" id="JAAGMB010000360">
    <property type="protein sequence ID" value="NEB18170.1"/>
    <property type="molecule type" value="Genomic_DNA"/>
</dbReference>
<dbReference type="PANTHER" id="PTHR30466">
    <property type="entry name" value="FLAVIN REDUCTASE"/>
    <property type="match status" value="1"/>
</dbReference>
<proteinExistence type="predicted"/>
<evidence type="ECO:0000313" key="4">
    <source>
        <dbReference type="EMBL" id="NEB18170.1"/>
    </source>
</evidence>
<feature type="region of interest" description="Disordered" evidence="2">
    <location>
        <begin position="1"/>
        <end position="20"/>
    </location>
</feature>
<evidence type="ECO:0000259" key="3">
    <source>
        <dbReference type="SMART" id="SM00903"/>
    </source>
</evidence>
<accession>A0A6N9UPJ3</accession>
<feature type="compositionally biased region" description="Low complexity" evidence="2">
    <location>
        <begin position="1"/>
        <end position="10"/>
    </location>
</feature>
<dbReference type="SMART" id="SM00903">
    <property type="entry name" value="Flavin_Reduct"/>
    <property type="match status" value="1"/>
</dbReference>
<dbReference type="InterPro" id="IPR002563">
    <property type="entry name" value="Flavin_Rdtase-like_dom"/>
</dbReference>
<dbReference type="AlphaFoldDB" id="A0A6N9UPJ3"/>
<dbReference type="Pfam" id="PF01613">
    <property type="entry name" value="Flavin_Reduct"/>
    <property type="match status" value="1"/>
</dbReference>
<dbReference type="PANTHER" id="PTHR30466:SF1">
    <property type="entry name" value="FMN REDUCTASE (NADH) RUTF"/>
    <property type="match status" value="1"/>
</dbReference>
<dbReference type="InterPro" id="IPR012349">
    <property type="entry name" value="Split_barrel_FMN-bd"/>
</dbReference>
<protein>
    <submittedName>
        <fullName evidence="4">Flavin reductase family protein</fullName>
    </submittedName>
</protein>
<evidence type="ECO:0000256" key="1">
    <source>
        <dbReference type="ARBA" id="ARBA00023002"/>
    </source>
</evidence>
<dbReference type="SUPFAM" id="SSF50475">
    <property type="entry name" value="FMN-binding split barrel"/>
    <property type="match status" value="1"/>
</dbReference>
<dbReference type="Proteomes" id="UP000469545">
    <property type="component" value="Unassembled WGS sequence"/>
</dbReference>
<dbReference type="GO" id="GO:0006208">
    <property type="term" value="P:pyrimidine nucleobase catabolic process"/>
    <property type="evidence" value="ECO:0007669"/>
    <property type="project" value="TreeGrafter"/>
</dbReference>
<name>A0A6N9UPJ3_9ACTN</name>
<dbReference type="GO" id="GO:0042602">
    <property type="term" value="F:riboflavin reductase (NADPH) activity"/>
    <property type="evidence" value="ECO:0007669"/>
    <property type="project" value="TreeGrafter"/>
</dbReference>
<dbReference type="Gene3D" id="2.30.110.10">
    <property type="entry name" value="Electron Transport, Fmn-binding Protein, Chain A"/>
    <property type="match status" value="1"/>
</dbReference>
<reference evidence="4 5" key="1">
    <citation type="submission" date="2020-01" db="EMBL/GenBank/DDBJ databases">
        <title>Insect and environment-associated Actinomycetes.</title>
        <authorList>
            <person name="Currrie C."/>
            <person name="Chevrette M."/>
            <person name="Carlson C."/>
            <person name="Stubbendieck R."/>
            <person name="Wendt-Pienkowski E."/>
        </authorList>
    </citation>
    <scope>NUCLEOTIDE SEQUENCE [LARGE SCALE GENOMIC DNA]</scope>
    <source>
        <strain evidence="4 5">SID14172</strain>
    </source>
</reference>
<evidence type="ECO:0000313" key="5">
    <source>
        <dbReference type="Proteomes" id="UP000469545"/>
    </source>
</evidence>
<feature type="domain" description="Flavin reductase like" evidence="3">
    <location>
        <begin position="31"/>
        <end position="180"/>
    </location>
</feature>
<dbReference type="RefSeq" id="WP_143666013.1">
    <property type="nucleotide sequence ID" value="NZ_JAAGMB010000360.1"/>
</dbReference>
<keyword evidence="5" id="KW-1185">Reference proteome</keyword>
<comment type="caution">
    <text evidence="4">The sequence shown here is derived from an EMBL/GenBank/DDBJ whole genome shotgun (WGS) entry which is preliminary data.</text>
</comment>
<dbReference type="InterPro" id="IPR050268">
    <property type="entry name" value="NADH-dep_flavin_reductase"/>
</dbReference>
<dbReference type="GO" id="GO:0010181">
    <property type="term" value="F:FMN binding"/>
    <property type="evidence" value="ECO:0007669"/>
    <property type="project" value="InterPro"/>
</dbReference>
<evidence type="ECO:0000256" key="2">
    <source>
        <dbReference type="SAM" id="MobiDB-lite"/>
    </source>
</evidence>